<dbReference type="PANTHER" id="PTHR12110">
    <property type="entry name" value="HYDROXYPYRUVATE ISOMERASE"/>
    <property type="match status" value="1"/>
</dbReference>
<protein>
    <recommendedName>
        <fullName evidence="1">Xylose isomerase-like TIM barrel domain-containing protein</fullName>
    </recommendedName>
</protein>
<dbReference type="InterPro" id="IPR013022">
    <property type="entry name" value="Xyl_isomerase-like_TIM-brl"/>
</dbReference>
<evidence type="ECO:0000313" key="2">
    <source>
        <dbReference type="EMBL" id="GAG04270.1"/>
    </source>
</evidence>
<reference evidence="2" key="1">
    <citation type="journal article" date="2014" name="Front. Microbiol.">
        <title>High frequency of phylogenetically diverse reductive dehalogenase-homologous genes in deep subseafloor sedimentary metagenomes.</title>
        <authorList>
            <person name="Kawai M."/>
            <person name="Futagami T."/>
            <person name="Toyoda A."/>
            <person name="Takaki Y."/>
            <person name="Nishi S."/>
            <person name="Hori S."/>
            <person name="Arai W."/>
            <person name="Tsubouchi T."/>
            <person name="Morono Y."/>
            <person name="Uchiyama I."/>
            <person name="Ito T."/>
            <person name="Fujiyama A."/>
            <person name="Inagaki F."/>
            <person name="Takami H."/>
        </authorList>
    </citation>
    <scope>NUCLEOTIDE SEQUENCE</scope>
    <source>
        <strain evidence="2">Expedition CK06-06</strain>
    </source>
</reference>
<feature type="non-terminal residue" evidence="2">
    <location>
        <position position="1"/>
    </location>
</feature>
<dbReference type="EMBL" id="BARS01026765">
    <property type="protein sequence ID" value="GAG04270.1"/>
    <property type="molecule type" value="Genomic_DNA"/>
</dbReference>
<dbReference type="Pfam" id="PF01261">
    <property type="entry name" value="AP_endonuc_2"/>
    <property type="match status" value="1"/>
</dbReference>
<name>X0UF88_9ZZZZ</name>
<dbReference type="InterPro" id="IPR050312">
    <property type="entry name" value="IolE/XylAMocC-like"/>
</dbReference>
<dbReference type="AlphaFoldDB" id="X0UF88"/>
<evidence type="ECO:0000259" key="1">
    <source>
        <dbReference type="Pfam" id="PF01261"/>
    </source>
</evidence>
<organism evidence="2">
    <name type="scientific">marine sediment metagenome</name>
    <dbReference type="NCBI Taxonomy" id="412755"/>
    <lineage>
        <taxon>unclassified sequences</taxon>
        <taxon>metagenomes</taxon>
        <taxon>ecological metagenomes</taxon>
    </lineage>
</organism>
<accession>X0UF88</accession>
<proteinExistence type="predicted"/>
<comment type="caution">
    <text evidence="2">The sequence shown here is derived from an EMBL/GenBank/DDBJ whole genome shotgun (WGS) entry which is preliminary data.</text>
</comment>
<feature type="domain" description="Xylose isomerase-like TIM barrel" evidence="1">
    <location>
        <begin position="47"/>
        <end position="260"/>
    </location>
</feature>
<dbReference type="InterPro" id="IPR036237">
    <property type="entry name" value="Xyl_isomerase-like_sf"/>
</dbReference>
<dbReference type="Gene3D" id="3.20.20.150">
    <property type="entry name" value="Divalent-metal-dependent TIM barrel enzymes"/>
    <property type="match status" value="1"/>
</dbReference>
<sequence>RTPQDFERRAADIEAAFKERFRPEQGKLRLSWSNWGFGREPLRQSLERLRRADIEYLELHGNRYADDLGYDAGETASLLDDLGITAAGICGMFGRDNDLSSRSAVSRQNAIDYVRRQLDLAQALGCCYMLVVPGECGRTAAADPYEFDRSAETLQLVADDFVAAGVRAAVEPIRADEVSFCHTFQDAVRYIEAVDHPGVQHINGDLYHMLHHEDDPAMTILHHGQRMVNLHMADTNRGALGTGVYHLDAVIAALYAVGYNREGCFC</sequence>
<feature type="non-terminal residue" evidence="2">
    <location>
        <position position="266"/>
    </location>
</feature>
<gene>
    <name evidence="2" type="ORF">S01H1_42133</name>
</gene>
<dbReference type="SUPFAM" id="SSF51658">
    <property type="entry name" value="Xylose isomerase-like"/>
    <property type="match status" value="1"/>
</dbReference>